<sequence length="657" mass="71853">MPDIDSPNHFYLGRDHDLATGENSATPLLYKSGQLTTHAVCVGMTGSGKTGLCLSLLEEAALDGVPAICIDPKGDLGNLLLGFPKLAAENFEPWIDPAVADRKGITPAELAAETAQLWKNGLASWDESPERVQRYDDAVERLIFTPGASHGIPMTVLKSFDAPPQALLDDTDAFRSRVQSAVSGLLALLGIDADPVRSREHILLSNILTTAWNNGQDLSIAEMIREIQKPPFTTVGVMDLETFYPEKERTKLAMDLNNLLASPSFAGWMTGQPLDVQQLLYSPPGPDGVVKPRHSIISIAHLDDAQRMFFVTILLNEILAWTRTQAGTSSLRALVYMDEVYGYFPPSKKPPSKEPMLTLLKQARAFGVGIVLATQNPVDLDYKGLSNTGAWFLGRLQTERDKMRVMEGLEGASAQAGSVFNKQQMEQTLAALGNRVFLLNNVHEDEPRVFQTRWAMSYLAGPLSRGQIKKLMDPVRAKFVGEERATKKPAQLEPAVWTDPNEAPPEVAPDPKPDQKNLETPQPVVDAKKVEATRRELQKRESELLGSILQLPLGGIEVLYRLFDLIFAMANKKATQRRTSSVFAAAGRAGGKLSKPVEARTKWQEAYSEHAAASGAASTDAPVLPLSAWIALVVELALVVMVIFVAIYFVVRFVSPG</sequence>
<organism evidence="4 5">
    <name type="scientific">Botrimarina mediterranea</name>
    <dbReference type="NCBI Taxonomy" id="2528022"/>
    <lineage>
        <taxon>Bacteria</taxon>
        <taxon>Pseudomonadati</taxon>
        <taxon>Planctomycetota</taxon>
        <taxon>Planctomycetia</taxon>
        <taxon>Pirellulales</taxon>
        <taxon>Lacipirellulaceae</taxon>
        <taxon>Botrimarina</taxon>
    </lineage>
</organism>
<dbReference type="PANTHER" id="PTHR30121:SF6">
    <property type="entry name" value="SLR6007 PROTEIN"/>
    <property type="match status" value="1"/>
</dbReference>
<dbReference type="PANTHER" id="PTHR30121">
    <property type="entry name" value="UNCHARACTERIZED PROTEIN YJGR-RELATED"/>
    <property type="match status" value="1"/>
</dbReference>
<evidence type="ECO:0000256" key="2">
    <source>
        <dbReference type="SAM" id="Phobius"/>
    </source>
</evidence>
<feature type="domain" description="Helicase HerA central" evidence="3">
    <location>
        <begin position="34"/>
        <end position="244"/>
    </location>
</feature>
<dbReference type="SUPFAM" id="SSF52540">
    <property type="entry name" value="P-loop containing nucleoside triphosphate hydrolases"/>
    <property type="match status" value="1"/>
</dbReference>
<keyword evidence="2" id="KW-0472">Membrane</keyword>
<dbReference type="InterPro" id="IPR051162">
    <property type="entry name" value="T4SS_component"/>
</dbReference>
<dbReference type="RefSeq" id="WP_145115601.1">
    <property type="nucleotide sequence ID" value="NZ_CP036349.1"/>
</dbReference>
<evidence type="ECO:0000259" key="3">
    <source>
        <dbReference type="Pfam" id="PF01935"/>
    </source>
</evidence>
<dbReference type="Proteomes" id="UP000316426">
    <property type="component" value="Chromosome"/>
</dbReference>
<protein>
    <submittedName>
        <fullName evidence="4">AAA-like domain protein</fullName>
    </submittedName>
</protein>
<keyword evidence="5" id="KW-1185">Reference proteome</keyword>
<evidence type="ECO:0000313" key="4">
    <source>
        <dbReference type="EMBL" id="QDV75751.1"/>
    </source>
</evidence>
<dbReference type="InterPro" id="IPR002789">
    <property type="entry name" value="HerA_central"/>
</dbReference>
<reference evidence="4 5" key="1">
    <citation type="submission" date="2019-02" db="EMBL/GenBank/DDBJ databases">
        <title>Deep-cultivation of Planctomycetes and their phenomic and genomic characterization uncovers novel biology.</title>
        <authorList>
            <person name="Wiegand S."/>
            <person name="Jogler M."/>
            <person name="Boedeker C."/>
            <person name="Pinto D."/>
            <person name="Vollmers J."/>
            <person name="Rivas-Marin E."/>
            <person name="Kohn T."/>
            <person name="Peeters S.H."/>
            <person name="Heuer A."/>
            <person name="Rast P."/>
            <person name="Oberbeckmann S."/>
            <person name="Bunk B."/>
            <person name="Jeske O."/>
            <person name="Meyerdierks A."/>
            <person name="Storesund J.E."/>
            <person name="Kallscheuer N."/>
            <person name="Luecker S."/>
            <person name="Lage O.M."/>
            <person name="Pohl T."/>
            <person name="Merkel B.J."/>
            <person name="Hornburger P."/>
            <person name="Mueller R.-W."/>
            <person name="Bruemmer F."/>
            <person name="Labrenz M."/>
            <person name="Spormann A.M."/>
            <person name="Op den Camp H."/>
            <person name="Overmann J."/>
            <person name="Amann R."/>
            <person name="Jetten M.S.M."/>
            <person name="Mascher T."/>
            <person name="Medema M.H."/>
            <person name="Devos D.P."/>
            <person name="Kaster A.-K."/>
            <person name="Ovreas L."/>
            <person name="Rohde M."/>
            <person name="Galperin M.Y."/>
            <person name="Jogler C."/>
        </authorList>
    </citation>
    <scope>NUCLEOTIDE SEQUENCE [LARGE SCALE GENOMIC DNA]</scope>
    <source>
        <strain evidence="4 5">Spa11</strain>
    </source>
</reference>
<proteinExistence type="predicted"/>
<name>A0A518KD77_9BACT</name>
<accession>A0A518KD77</accession>
<feature type="region of interest" description="Disordered" evidence="1">
    <location>
        <begin position="482"/>
        <end position="521"/>
    </location>
</feature>
<dbReference type="EMBL" id="CP036349">
    <property type="protein sequence ID" value="QDV75751.1"/>
    <property type="molecule type" value="Genomic_DNA"/>
</dbReference>
<evidence type="ECO:0000256" key="1">
    <source>
        <dbReference type="SAM" id="MobiDB-lite"/>
    </source>
</evidence>
<keyword evidence="2" id="KW-0812">Transmembrane</keyword>
<evidence type="ECO:0000313" key="5">
    <source>
        <dbReference type="Proteomes" id="UP000316426"/>
    </source>
</evidence>
<dbReference type="KEGG" id="bmei:Spa11_39730"/>
<dbReference type="Pfam" id="PF01935">
    <property type="entry name" value="DUF87"/>
    <property type="match status" value="1"/>
</dbReference>
<keyword evidence="2" id="KW-1133">Transmembrane helix</keyword>
<dbReference type="InterPro" id="IPR027417">
    <property type="entry name" value="P-loop_NTPase"/>
</dbReference>
<dbReference type="AlphaFoldDB" id="A0A518KD77"/>
<feature type="transmembrane region" description="Helical" evidence="2">
    <location>
        <begin position="628"/>
        <end position="651"/>
    </location>
</feature>
<dbReference type="Gene3D" id="3.40.50.300">
    <property type="entry name" value="P-loop containing nucleotide triphosphate hydrolases"/>
    <property type="match status" value="2"/>
</dbReference>
<gene>
    <name evidence="4" type="ORF">Spa11_39730</name>
</gene>